<organism evidence="2 3">
    <name type="scientific">Parashewanella curva</name>
    <dbReference type="NCBI Taxonomy" id="2338552"/>
    <lineage>
        <taxon>Bacteria</taxon>
        <taxon>Pseudomonadati</taxon>
        <taxon>Pseudomonadota</taxon>
        <taxon>Gammaproteobacteria</taxon>
        <taxon>Alteromonadales</taxon>
        <taxon>Shewanellaceae</taxon>
        <taxon>Parashewanella</taxon>
    </lineage>
</organism>
<dbReference type="SUPFAM" id="SSF51219">
    <property type="entry name" value="TRAP-like"/>
    <property type="match status" value="1"/>
</dbReference>
<evidence type="ECO:0000313" key="2">
    <source>
        <dbReference type="EMBL" id="RLV60438.1"/>
    </source>
</evidence>
<dbReference type="RefSeq" id="WP_121838335.1">
    <property type="nucleotide sequence ID" value="NZ_ML014765.1"/>
</dbReference>
<dbReference type="AlphaFoldDB" id="A0A3L8Q0U8"/>
<proteinExistence type="predicted"/>
<dbReference type="Pfam" id="PF01987">
    <property type="entry name" value="AIM24"/>
    <property type="match status" value="1"/>
</dbReference>
<dbReference type="NCBIfam" id="TIGR00266">
    <property type="entry name" value="TIGR00266 family protein"/>
    <property type="match status" value="1"/>
</dbReference>
<dbReference type="Gene3D" id="3.60.160.10">
    <property type="entry name" value="Mitochondrial biogenesis AIM24"/>
    <property type="match status" value="1"/>
</dbReference>
<dbReference type="OrthoDB" id="9779518at2"/>
<evidence type="ECO:0000313" key="3">
    <source>
        <dbReference type="Proteomes" id="UP000281474"/>
    </source>
</evidence>
<reference evidence="2 3" key="1">
    <citation type="submission" date="2018-09" db="EMBL/GenBank/DDBJ databases">
        <title>Phylogeny of the Shewanellaceae, and recommendation for two new genera, Pseudoshewanella and Parashewanella.</title>
        <authorList>
            <person name="Wang G."/>
        </authorList>
    </citation>
    <scope>NUCLEOTIDE SEQUENCE [LARGE SCALE GENOMIC DNA]</scope>
    <source>
        <strain evidence="2 3">C51</strain>
    </source>
</reference>
<evidence type="ECO:0000256" key="1">
    <source>
        <dbReference type="SAM" id="MobiDB-lite"/>
    </source>
</evidence>
<dbReference type="InterPro" id="IPR016031">
    <property type="entry name" value="Trp_RNA-bd_attenuator-like_dom"/>
</dbReference>
<protein>
    <submittedName>
        <fullName evidence="2">TIGR00266 family protein</fullName>
    </submittedName>
</protein>
<dbReference type="InterPro" id="IPR002838">
    <property type="entry name" value="AIM24"/>
</dbReference>
<comment type="caution">
    <text evidence="2">The sequence shown here is derived from an EMBL/GenBank/DDBJ whole genome shotgun (WGS) entry which is preliminary data.</text>
</comment>
<name>A0A3L8Q0U8_9GAMM</name>
<dbReference type="EMBL" id="QZEI01000016">
    <property type="protein sequence ID" value="RLV60438.1"/>
    <property type="molecule type" value="Genomic_DNA"/>
</dbReference>
<dbReference type="PANTHER" id="PTHR43657">
    <property type="entry name" value="TRYPTOPHAN RNA-BINDING ATTENUATOR PROTEIN-LIKE PROTEIN"/>
    <property type="match status" value="1"/>
</dbReference>
<keyword evidence="3" id="KW-1185">Reference proteome</keyword>
<gene>
    <name evidence="2" type="ORF">D5018_07215</name>
</gene>
<feature type="region of interest" description="Disordered" evidence="1">
    <location>
        <begin position="239"/>
        <end position="263"/>
    </location>
</feature>
<sequence>MQNSHEIDYEIIGHDMQLVEVELDPQETVIAEAGAMTYMEQDIQFEAKMGDGSNPDEGFFGKLFSAGKRVLTGEGLFMTHFTNQGHQKRRVAFAAPYPGSILAIDLQEIGGELICQKDSFLAAALGTKVSQRFNRKLGAGFFGGEGFILQSLQGDGKVFVHAGGTLVRKELNGETLRVDTGCIAAFSNGIDYDIERAGSMKSMLFGGEGIFLATLSGHGSVWLQSLPFSRMADRIIANAPSSGGSDKGEGSVLGSIGRMVDGR</sequence>
<dbReference type="PANTHER" id="PTHR43657:SF1">
    <property type="entry name" value="ALTERED INHERITANCE OF MITOCHONDRIA PROTEIN 24, MITOCHONDRIAL"/>
    <property type="match status" value="1"/>
</dbReference>
<accession>A0A3L8Q0U8</accession>
<dbReference type="Proteomes" id="UP000281474">
    <property type="component" value="Unassembled WGS sequence"/>
</dbReference>
<dbReference type="InterPro" id="IPR036983">
    <property type="entry name" value="AIM24_sf"/>
</dbReference>